<dbReference type="KEGG" id="xeu:XSP_001919"/>
<reference evidence="1 3" key="1">
    <citation type="submission" date="2020-07" db="EMBL/GenBank/DDBJ databases">
        <authorList>
            <person name="Teixeira M."/>
        </authorList>
    </citation>
    <scope>NUCLEOTIDE SEQUENCE</scope>
    <source>
        <strain evidence="2">1</strain>
        <strain evidence="1">Xanthomonas sp. CPBF 367</strain>
    </source>
</reference>
<gene>
    <name evidence="1" type="ORF">XSP_001919</name>
</gene>
<sequence length="127" mass="14235">MKFYLDNRVGVHNVDDEFYGLDQSGVVNLLGKLNGKRHTLLCVKREDGWVLFIGGGSEKFLVNKVSPEDISYEVKSDMPGSNVELCVGGQYGEYESSSLASYDLARMALLDFCEFSSLEKYTWSVVE</sequence>
<name>A0A8E4DXQ9_9XANT</name>
<dbReference type="Proteomes" id="UP000515493">
    <property type="component" value="Chromosome"/>
</dbReference>
<dbReference type="GeneID" id="79389235"/>
<dbReference type="RefSeq" id="WP_127170210.1">
    <property type="nucleotide sequence ID" value="NZ_LR861803.1"/>
</dbReference>
<accession>A0A8E4DXQ9</accession>
<dbReference type="AlphaFoldDB" id="A0A8E4DXQ9"/>
<evidence type="ECO:0000313" key="3">
    <source>
        <dbReference type="Proteomes" id="UP000515493"/>
    </source>
</evidence>
<dbReference type="EMBL" id="LR824641">
    <property type="protein sequence ID" value="CAD0325334.1"/>
    <property type="molecule type" value="Genomic_DNA"/>
</dbReference>
<evidence type="ECO:0000313" key="2">
    <source>
        <dbReference type="EMBL" id="CAD1791293.1"/>
    </source>
</evidence>
<organism evidence="1">
    <name type="scientific">Xanthomonas euroxanthea</name>
    <dbReference type="NCBI Taxonomy" id="2259622"/>
    <lineage>
        <taxon>Bacteria</taxon>
        <taxon>Pseudomonadati</taxon>
        <taxon>Pseudomonadota</taxon>
        <taxon>Gammaproteobacteria</taxon>
        <taxon>Lysobacterales</taxon>
        <taxon>Lysobacteraceae</taxon>
        <taxon>Xanthomonas</taxon>
    </lineage>
</organism>
<evidence type="ECO:0000313" key="1">
    <source>
        <dbReference type="EMBL" id="CAD0325334.1"/>
    </source>
</evidence>
<proteinExistence type="predicted"/>
<dbReference type="EMBL" id="LR861803">
    <property type="protein sequence ID" value="CAD1791293.1"/>
    <property type="molecule type" value="Genomic_DNA"/>
</dbReference>
<protein>
    <submittedName>
        <fullName evidence="1">Uncharacterized protein</fullName>
    </submittedName>
</protein>